<dbReference type="Proteomes" id="UP001153269">
    <property type="component" value="Unassembled WGS sequence"/>
</dbReference>
<evidence type="ECO:0000256" key="1">
    <source>
        <dbReference type="SAM" id="MobiDB-lite"/>
    </source>
</evidence>
<gene>
    <name evidence="2" type="ORF">PLEPLA_LOCUS31699</name>
</gene>
<reference evidence="2" key="1">
    <citation type="submission" date="2020-03" db="EMBL/GenBank/DDBJ databases">
        <authorList>
            <person name="Weist P."/>
        </authorList>
    </citation>
    <scope>NUCLEOTIDE SEQUENCE</scope>
</reference>
<proteinExistence type="predicted"/>
<dbReference type="EMBL" id="CADEAL010003246">
    <property type="protein sequence ID" value="CAB1443983.1"/>
    <property type="molecule type" value="Genomic_DNA"/>
</dbReference>
<feature type="compositionally biased region" description="Low complexity" evidence="1">
    <location>
        <begin position="100"/>
        <end position="111"/>
    </location>
</feature>
<accession>A0A9N7YXX4</accession>
<feature type="compositionally biased region" description="Polar residues" evidence="1">
    <location>
        <begin position="22"/>
        <end position="35"/>
    </location>
</feature>
<dbReference type="AlphaFoldDB" id="A0A9N7YXX4"/>
<evidence type="ECO:0000313" key="2">
    <source>
        <dbReference type="EMBL" id="CAB1443983.1"/>
    </source>
</evidence>
<protein>
    <submittedName>
        <fullName evidence="2">Uncharacterized protein</fullName>
    </submittedName>
</protein>
<name>A0A9N7YXX4_PLEPL</name>
<feature type="region of interest" description="Disordered" evidence="1">
    <location>
        <begin position="1"/>
        <end position="36"/>
    </location>
</feature>
<feature type="region of interest" description="Disordered" evidence="1">
    <location>
        <begin position="84"/>
        <end position="125"/>
    </location>
</feature>
<keyword evidence="3" id="KW-1185">Reference proteome</keyword>
<organism evidence="2 3">
    <name type="scientific">Pleuronectes platessa</name>
    <name type="common">European plaice</name>
    <dbReference type="NCBI Taxonomy" id="8262"/>
    <lineage>
        <taxon>Eukaryota</taxon>
        <taxon>Metazoa</taxon>
        <taxon>Chordata</taxon>
        <taxon>Craniata</taxon>
        <taxon>Vertebrata</taxon>
        <taxon>Euteleostomi</taxon>
        <taxon>Actinopterygii</taxon>
        <taxon>Neopterygii</taxon>
        <taxon>Teleostei</taxon>
        <taxon>Neoteleostei</taxon>
        <taxon>Acanthomorphata</taxon>
        <taxon>Carangaria</taxon>
        <taxon>Pleuronectiformes</taxon>
        <taxon>Pleuronectoidei</taxon>
        <taxon>Pleuronectidae</taxon>
        <taxon>Pleuronectes</taxon>
    </lineage>
</organism>
<evidence type="ECO:0000313" key="3">
    <source>
        <dbReference type="Proteomes" id="UP001153269"/>
    </source>
</evidence>
<comment type="caution">
    <text evidence="2">The sequence shown here is derived from an EMBL/GenBank/DDBJ whole genome shotgun (WGS) entry which is preliminary data.</text>
</comment>
<sequence>MAEKRKAPAVVPMQHPEAPGSASPNGNLAGGSQLSPGAHVRAAGLHASAFLTLSASISKDVDRSMTREIGLLIFQHGGDGLSQFHSSPVGESGLHPVEVSPPTTTASTSGPRFVRAVEGIEDNTR</sequence>